<dbReference type="InterPro" id="IPR008593">
    <property type="entry name" value="Dam_MeTrfase"/>
</dbReference>
<evidence type="ECO:0008006" key="2">
    <source>
        <dbReference type="Google" id="ProtNLM"/>
    </source>
</evidence>
<comment type="caution">
    <text evidence="1">The sequence shown here is derived from an EMBL/GenBank/DDBJ whole genome shotgun (WGS) entry which is preliminary data.</text>
</comment>
<protein>
    <recommendedName>
        <fullName evidence="2">DNA N-6-adenine-methyltransferase (Dam)</fullName>
    </recommendedName>
</protein>
<reference evidence="1" key="1">
    <citation type="journal article" date="2015" name="Nature">
        <title>Complex archaea that bridge the gap between prokaryotes and eukaryotes.</title>
        <authorList>
            <person name="Spang A."/>
            <person name="Saw J.H."/>
            <person name="Jorgensen S.L."/>
            <person name="Zaremba-Niedzwiedzka K."/>
            <person name="Martijn J."/>
            <person name="Lind A.E."/>
            <person name="van Eijk R."/>
            <person name="Schleper C."/>
            <person name="Guy L."/>
            <person name="Ettema T.J."/>
        </authorList>
    </citation>
    <scope>NUCLEOTIDE SEQUENCE</scope>
</reference>
<dbReference type="AlphaFoldDB" id="A0A0F9HDV9"/>
<dbReference type="Pfam" id="PF05869">
    <property type="entry name" value="Dam"/>
    <property type="match status" value="1"/>
</dbReference>
<dbReference type="GO" id="GO:0009307">
    <property type="term" value="P:DNA restriction-modification system"/>
    <property type="evidence" value="ECO:0007669"/>
    <property type="project" value="InterPro"/>
</dbReference>
<sequence>MKGNDGTGNIPERDLWQTRKELFDKLNKQYGFTFDCCANSNNTKCTQWSGKFELWGENNLKNHICWMNPPFSKAREMFEHFSKVVNKGVCIYRCDNLETKLWQEIILKNASWIFVPKGRVSYKSFQYKRKEGTGSRFPSALIGFNIKPPKDMEGTTLYLNNTTEKNE</sequence>
<accession>A0A0F9HDV9</accession>
<organism evidence="1">
    <name type="scientific">marine sediment metagenome</name>
    <dbReference type="NCBI Taxonomy" id="412755"/>
    <lineage>
        <taxon>unclassified sequences</taxon>
        <taxon>metagenomes</taxon>
        <taxon>ecological metagenomes</taxon>
    </lineage>
</organism>
<dbReference type="EMBL" id="LAZR01015351">
    <property type="protein sequence ID" value="KKM13571.1"/>
    <property type="molecule type" value="Genomic_DNA"/>
</dbReference>
<evidence type="ECO:0000313" key="1">
    <source>
        <dbReference type="EMBL" id="KKM13571.1"/>
    </source>
</evidence>
<dbReference type="GO" id="GO:0003677">
    <property type="term" value="F:DNA binding"/>
    <property type="evidence" value="ECO:0007669"/>
    <property type="project" value="InterPro"/>
</dbReference>
<gene>
    <name evidence="1" type="ORF">LCGC14_1714940</name>
</gene>
<dbReference type="GO" id="GO:0009007">
    <property type="term" value="F:site-specific DNA-methyltransferase (adenine-specific) activity"/>
    <property type="evidence" value="ECO:0007669"/>
    <property type="project" value="InterPro"/>
</dbReference>
<name>A0A0F9HDV9_9ZZZZ</name>
<proteinExistence type="predicted"/>